<dbReference type="EMBL" id="FXWH01000001">
    <property type="protein sequence ID" value="SMQ65792.1"/>
    <property type="molecule type" value="Genomic_DNA"/>
</dbReference>
<dbReference type="PANTHER" id="PTHR30126">
    <property type="entry name" value="HTH-TYPE TRANSCRIPTIONAL REGULATOR"/>
    <property type="match status" value="1"/>
</dbReference>
<dbReference type="PRINTS" id="PR00039">
    <property type="entry name" value="HTHLYSR"/>
</dbReference>
<name>A0A1Y6EZ52_9GAMM</name>
<evidence type="ECO:0000313" key="7">
    <source>
        <dbReference type="Proteomes" id="UP000194450"/>
    </source>
</evidence>
<dbReference type="Gene3D" id="1.10.10.10">
    <property type="entry name" value="Winged helix-like DNA-binding domain superfamily/Winged helix DNA-binding domain"/>
    <property type="match status" value="1"/>
</dbReference>
<feature type="domain" description="HTH lysR-type" evidence="5">
    <location>
        <begin position="11"/>
        <end position="68"/>
    </location>
</feature>
<dbReference type="FunFam" id="1.10.10.10:FF:000001">
    <property type="entry name" value="LysR family transcriptional regulator"/>
    <property type="match status" value="1"/>
</dbReference>
<keyword evidence="2" id="KW-0805">Transcription regulation</keyword>
<evidence type="ECO:0000256" key="4">
    <source>
        <dbReference type="ARBA" id="ARBA00023163"/>
    </source>
</evidence>
<dbReference type="InterPro" id="IPR005119">
    <property type="entry name" value="LysR_subst-bd"/>
</dbReference>
<dbReference type="Pfam" id="PF00126">
    <property type="entry name" value="HTH_1"/>
    <property type="match status" value="1"/>
</dbReference>
<dbReference type="PANTHER" id="PTHR30126:SF40">
    <property type="entry name" value="HTH-TYPE TRANSCRIPTIONAL REGULATOR GLTR"/>
    <property type="match status" value="1"/>
</dbReference>
<dbReference type="GO" id="GO:0000976">
    <property type="term" value="F:transcription cis-regulatory region binding"/>
    <property type="evidence" value="ECO:0007669"/>
    <property type="project" value="TreeGrafter"/>
</dbReference>
<evidence type="ECO:0000313" key="6">
    <source>
        <dbReference type="EMBL" id="SMQ65792.1"/>
    </source>
</evidence>
<keyword evidence="3" id="KW-0238">DNA-binding</keyword>
<reference evidence="7" key="1">
    <citation type="submission" date="2017-04" db="EMBL/GenBank/DDBJ databases">
        <authorList>
            <person name="Varghese N."/>
            <person name="Submissions S."/>
        </authorList>
    </citation>
    <scope>NUCLEOTIDE SEQUENCE [LARGE SCALE GENOMIC DNA]</scope>
</reference>
<proteinExistence type="inferred from homology"/>
<dbReference type="PROSITE" id="PS50931">
    <property type="entry name" value="HTH_LYSR"/>
    <property type="match status" value="1"/>
</dbReference>
<keyword evidence="4" id="KW-0804">Transcription</keyword>
<protein>
    <submittedName>
        <fullName evidence="6">LysR family transcriptional regulator, glycine cleavage system transcriptional activator</fullName>
    </submittedName>
</protein>
<comment type="similarity">
    <text evidence="1">Belongs to the LysR transcriptional regulatory family.</text>
</comment>
<evidence type="ECO:0000256" key="2">
    <source>
        <dbReference type="ARBA" id="ARBA00023015"/>
    </source>
</evidence>
<dbReference type="OrthoDB" id="6787458at2"/>
<sequence>MTTDSKTSKTPSLNALRVFAAAAYAGSFKQVAQELGVSQSAITRQIQTLEEQLGTRLFQRDNRLHALTPAGQRLAPELQRIFASLNRLLEQTQSLGDEDVTTLRIALPGEWLRWWLAPQLHDFYGIYPHIKLAFSELPLHLQSNSAAQAIEQLQHEQLDIVIGCSKLRDRQIEQTPLCRCGYIPVTSYNGALELSELEWLVNQQSQVWQAFSKQHDNIAKDARLTSVDSLGMAVDLLTKPQTVTLVDEHFLAHPQLQSLQQFNDLRVELPQALSLFTRKRTRQPVPLVAFSKWLQARLR</sequence>
<dbReference type="InterPro" id="IPR000847">
    <property type="entry name" value="LysR_HTH_N"/>
</dbReference>
<dbReference type="InterPro" id="IPR036388">
    <property type="entry name" value="WH-like_DNA-bd_sf"/>
</dbReference>
<dbReference type="SUPFAM" id="SSF46785">
    <property type="entry name" value="Winged helix' DNA-binding domain"/>
    <property type="match status" value="1"/>
</dbReference>
<organism evidence="6 7">
    <name type="scientific">Pseudidiomarina planktonica</name>
    <dbReference type="NCBI Taxonomy" id="1323738"/>
    <lineage>
        <taxon>Bacteria</taxon>
        <taxon>Pseudomonadati</taxon>
        <taxon>Pseudomonadota</taxon>
        <taxon>Gammaproteobacteria</taxon>
        <taxon>Alteromonadales</taxon>
        <taxon>Idiomarinaceae</taxon>
        <taxon>Pseudidiomarina</taxon>
    </lineage>
</organism>
<dbReference type="AlphaFoldDB" id="A0A1Y6EZ52"/>
<evidence type="ECO:0000256" key="3">
    <source>
        <dbReference type="ARBA" id="ARBA00023125"/>
    </source>
</evidence>
<dbReference type="SUPFAM" id="SSF53850">
    <property type="entry name" value="Periplasmic binding protein-like II"/>
    <property type="match status" value="1"/>
</dbReference>
<dbReference type="RefSeq" id="WP_086434442.1">
    <property type="nucleotide sequence ID" value="NZ_FXWH01000001.1"/>
</dbReference>
<dbReference type="Proteomes" id="UP000194450">
    <property type="component" value="Unassembled WGS sequence"/>
</dbReference>
<evidence type="ECO:0000256" key="1">
    <source>
        <dbReference type="ARBA" id="ARBA00009437"/>
    </source>
</evidence>
<gene>
    <name evidence="6" type="ORF">SAMN06297229_1357</name>
</gene>
<dbReference type="Pfam" id="PF03466">
    <property type="entry name" value="LysR_substrate"/>
    <property type="match status" value="1"/>
</dbReference>
<keyword evidence="7" id="KW-1185">Reference proteome</keyword>
<dbReference type="Gene3D" id="3.40.190.10">
    <property type="entry name" value="Periplasmic binding protein-like II"/>
    <property type="match status" value="2"/>
</dbReference>
<dbReference type="InterPro" id="IPR036390">
    <property type="entry name" value="WH_DNA-bd_sf"/>
</dbReference>
<accession>A0A1Y6EZ52</accession>
<evidence type="ECO:0000259" key="5">
    <source>
        <dbReference type="PROSITE" id="PS50931"/>
    </source>
</evidence>
<dbReference type="GO" id="GO:0003700">
    <property type="term" value="F:DNA-binding transcription factor activity"/>
    <property type="evidence" value="ECO:0007669"/>
    <property type="project" value="InterPro"/>
</dbReference>